<dbReference type="PANTHER" id="PTHR33393:SF13">
    <property type="entry name" value="PGA BIOSYNTHESIS PROTEIN CAPA"/>
    <property type="match status" value="1"/>
</dbReference>
<dbReference type="RefSeq" id="WP_239366899.1">
    <property type="nucleotide sequence ID" value="NZ_JAKREW010000015.1"/>
</dbReference>
<keyword evidence="4" id="KW-1185">Reference proteome</keyword>
<accession>A0ABS9QGL0</accession>
<evidence type="ECO:0000313" key="3">
    <source>
        <dbReference type="EMBL" id="MCG7506589.1"/>
    </source>
</evidence>
<evidence type="ECO:0000256" key="1">
    <source>
        <dbReference type="ARBA" id="ARBA00005662"/>
    </source>
</evidence>
<sequence>MSNYPLSYKLSWLPRFLKPSLDGDVKDFGPSAAYLLTPRPAKTVRLAFIGDISAVASREAPICDPALKAPLGSADLVIGNCESPIVTRVRAKFGTWMGSHHAMEEAFLVQAMAAIGIQHERLVLSLANNHMLDQGVEGFEETVGALQGLGIRTIGTADGGFVQKVNAGSLTIGFAAFTLWRNATQAQFSGRVSTESAPLHWPVHHTEGAHLLCAVPHWGWEFRHFPQAETVALARALIERGFGLIVGHHAHVLQPVDLVGQVPVAYGVGDFLGTALAWQPWPGRIGGIFIVDVSAEPASFGKVAGYRMHPFVRLRDGKRERLMPVTALAGALRARVEGRLARVLGTQP</sequence>
<evidence type="ECO:0000313" key="4">
    <source>
        <dbReference type="Proteomes" id="UP001201701"/>
    </source>
</evidence>
<gene>
    <name evidence="3" type="ORF">L4923_16295</name>
</gene>
<dbReference type="Pfam" id="PF09587">
    <property type="entry name" value="PGA_cap"/>
    <property type="match status" value="1"/>
</dbReference>
<dbReference type="PANTHER" id="PTHR33393">
    <property type="entry name" value="POLYGLUTAMINE SYNTHESIS ACCESSORY PROTEIN RV0574C-RELATED"/>
    <property type="match status" value="1"/>
</dbReference>
<dbReference type="SMART" id="SM00854">
    <property type="entry name" value="PGA_cap"/>
    <property type="match status" value="1"/>
</dbReference>
<evidence type="ECO:0000259" key="2">
    <source>
        <dbReference type="SMART" id="SM00854"/>
    </source>
</evidence>
<reference evidence="3 4" key="1">
    <citation type="submission" date="2022-02" db="EMBL/GenBank/DDBJ databases">
        <title>Draft genome sequence of Mezorhizobium retamae strain IRAMC:0171 isolated from Retama raetam nodules.</title>
        <authorList>
            <person name="Bengaied R."/>
            <person name="Sbissi I."/>
            <person name="Huber K."/>
            <person name="Ghodbane F."/>
            <person name="Nouioui I."/>
            <person name="Tarhouni M."/>
            <person name="Gtari M."/>
        </authorList>
    </citation>
    <scope>NUCLEOTIDE SEQUENCE [LARGE SCALE GENOMIC DNA]</scope>
    <source>
        <strain evidence="3 4">IRAMC:0171</strain>
    </source>
</reference>
<dbReference type="Proteomes" id="UP001201701">
    <property type="component" value="Unassembled WGS sequence"/>
</dbReference>
<dbReference type="SUPFAM" id="SSF56300">
    <property type="entry name" value="Metallo-dependent phosphatases"/>
    <property type="match status" value="1"/>
</dbReference>
<dbReference type="InterPro" id="IPR052169">
    <property type="entry name" value="CW_Biosynth-Accessory"/>
</dbReference>
<organism evidence="3 4">
    <name type="scientific">Mesorhizobium retamae</name>
    <dbReference type="NCBI Taxonomy" id="2912854"/>
    <lineage>
        <taxon>Bacteria</taxon>
        <taxon>Pseudomonadati</taxon>
        <taxon>Pseudomonadota</taxon>
        <taxon>Alphaproteobacteria</taxon>
        <taxon>Hyphomicrobiales</taxon>
        <taxon>Phyllobacteriaceae</taxon>
        <taxon>Mesorhizobium</taxon>
    </lineage>
</organism>
<dbReference type="InterPro" id="IPR019079">
    <property type="entry name" value="Capsule_synth_CapA"/>
</dbReference>
<feature type="domain" description="Capsule synthesis protein CapA" evidence="2">
    <location>
        <begin position="45"/>
        <end position="275"/>
    </location>
</feature>
<name>A0ABS9QGL0_9HYPH</name>
<dbReference type="EMBL" id="JAKREW010000015">
    <property type="protein sequence ID" value="MCG7506589.1"/>
    <property type="molecule type" value="Genomic_DNA"/>
</dbReference>
<protein>
    <submittedName>
        <fullName evidence="3">CapA family protein</fullName>
    </submittedName>
</protein>
<proteinExistence type="inferred from homology"/>
<comment type="caution">
    <text evidence="3">The sequence shown here is derived from an EMBL/GenBank/DDBJ whole genome shotgun (WGS) entry which is preliminary data.</text>
</comment>
<dbReference type="Gene3D" id="3.60.21.10">
    <property type="match status" value="1"/>
</dbReference>
<dbReference type="InterPro" id="IPR029052">
    <property type="entry name" value="Metallo-depent_PP-like"/>
</dbReference>
<comment type="similarity">
    <text evidence="1">Belongs to the CapA family.</text>
</comment>